<evidence type="ECO:0000313" key="1">
    <source>
        <dbReference type="EMBL" id="CDG19916.1"/>
    </source>
</evidence>
<organism evidence="1 2">
    <name type="scientific">Xenorhabdus poinarii G6</name>
    <dbReference type="NCBI Taxonomy" id="1354304"/>
    <lineage>
        <taxon>Bacteria</taxon>
        <taxon>Pseudomonadati</taxon>
        <taxon>Pseudomonadota</taxon>
        <taxon>Gammaproteobacteria</taxon>
        <taxon>Enterobacterales</taxon>
        <taxon>Morganellaceae</taxon>
        <taxon>Xenorhabdus</taxon>
    </lineage>
</organism>
<accession>A0A068QZ16</accession>
<proteinExistence type="predicted"/>
<dbReference type="STRING" id="1354304.XPG1_0261"/>
<gene>
    <name evidence="1" type="ORF">XPG1_0261</name>
</gene>
<keyword evidence="2" id="KW-1185">Reference proteome</keyword>
<reference evidence="1 2" key="1">
    <citation type="submission" date="2013-07" db="EMBL/GenBank/DDBJ databases">
        <authorList>
            <person name="Genoscope - CEA"/>
        </authorList>
    </citation>
    <scope>NUCLEOTIDE SEQUENCE [LARGE SCALE GENOMIC DNA]</scope>
    <source>
        <strain evidence="1 2">G6</strain>
    </source>
</reference>
<evidence type="ECO:0000313" key="2">
    <source>
        <dbReference type="Proteomes" id="UP000032735"/>
    </source>
</evidence>
<dbReference type="KEGG" id="xpo:XPG1_0261"/>
<protein>
    <submittedName>
        <fullName evidence="1">Uncharacterized protein</fullName>
    </submittedName>
</protein>
<dbReference type="EMBL" id="FO704551">
    <property type="protein sequence ID" value="CDG19916.1"/>
    <property type="molecule type" value="Genomic_DNA"/>
</dbReference>
<dbReference type="AlphaFoldDB" id="A0A068QZ16"/>
<dbReference type="HOGENOM" id="CLU_2440109_0_0_6"/>
<sequence length="90" mass="10942">MLVTIFVHHYVLIYISRLFLTKLNIDDPETNEQTHCLIMRRDLKKNQVCYFITFSLRNSSQNKRIITWGKKITRYKRRMLMYVSIIITNT</sequence>
<name>A0A068QZ16_9GAMM</name>
<dbReference type="Proteomes" id="UP000032735">
    <property type="component" value="Chromosome"/>
</dbReference>